<evidence type="ECO:0000313" key="1">
    <source>
        <dbReference type="EMBL" id="BBC81415.1"/>
    </source>
</evidence>
<evidence type="ECO:0000313" key="2">
    <source>
        <dbReference type="Proteomes" id="UP000270034"/>
    </source>
</evidence>
<dbReference type="KEGG" id="aot:AcetOri_orf04650"/>
<proteinExistence type="predicted"/>
<sequence length="39" mass="4505">MLIQAPWRRVKLTVLSVKERGELALNQAGLEPFSEWLKP</sequence>
<name>A0A2Z5ZLW6_9PROT</name>
<accession>A0A2Z5ZLW6</accession>
<protein>
    <submittedName>
        <fullName evidence="1">Uncharacterized protein</fullName>
    </submittedName>
</protein>
<dbReference type="Proteomes" id="UP000270034">
    <property type="component" value="Chromosome"/>
</dbReference>
<organism evidence="1 2">
    <name type="scientific">Acetobacter orientalis</name>
    <dbReference type="NCBI Taxonomy" id="146474"/>
    <lineage>
        <taxon>Bacteria</taxon>
        <taxon>Pseudomonadati</taxon>
        <taxon>Pseudomonadota</taxon>
        <taxon>Alphaproteobacteria</taxon>
        <taxon>Acetobacterales</taxon>
        <taxon>Acetobacteraceae</taxon>
        <taxon>Acetobacter</taxon>
    </lineage>
</organism>
<dbReference type="EMBL" id="AP018515">
    <property type="protein sequence ID" value="BBC81415.1"/>
    <property type="molecule type" value="Genomic_DNA"/>
</dbReference>
<gene>
    <name evidence="1" type="ORF">AcetOrient_orf04650</name>
</gene>
<reference evidence="1 2" key="1">
    <citation type="submission" date="2018-02" db="EMBL/GenBank/DDBJ databases">
        <title>Acetobacter orientalis genome.</title>
        <authorList>
            <person name="Nakashima N."/>
            <person name="Tamura T."/>
        </authorList>
    </citation>
    <scope>NUCLEOTIDE SEQUENCE [LARGE SCALE GENOMIC DNA]</scope>
    <source>
        <strain evidence="1 2">FAN1</strain>
    </source>
</reference>
<dbReference type="AlphaFoldDB" id="A0A2Z5ZLW6"/>